<dbReference type="EMBL" id="JABBWM010000212">
    <property type="protein sequence ID" value="KAG2084573.1"/>
    <property type="molecule type" value="Genomic_DNA"/>
</dbReference>
<evidence type="ECO:0000256" key="2">
    <source>
        <dbReference type="ARBA" id="ARBA00022827"/>
    </source>
</evidence>
<dbReference type="SUPFAM" id="SSF51905">
    <property type="entry name" value="FAD/NAD(P)-binding domain"/>
    <property type="match status" value="1"/>
</dbReference>
<keyword evidence="7" id="KW-1185">Reference proteome</keyword>
<accession>A0A9P7EQL9</accession>
<keyword evidence="3" id="KW-0560">Oxidoreductase</keyword>
<dbReference type="Pfam" id="PF01494">
    <property type="entry name" value="FAD_binding_3"/>
    <property type="match status" value="1"/>
</dbReference>
<keyword evidence="4" id="KW-0472">Membrane</keyword>
<evidence type="ECO:0000313" key="6">
    <source>
        <dbReference type="EMBL" id="KAG2084573.1"/>
    </source>
</evidence>
<dbReference type="GO" id="GO:0016491">
    <property type="term" value="F:oxidoreductase activity"/>
    <property type="evidence" value="ECO:0007669"/>
    <property type="project" value="UniProtKB-KW"/>
</dbReference>
<dbReference type="GO" id="GO:0071949">
    <property type="term" value="F:FAD binding"/>
    <property type="evidence" value="ECO:0007669"/>
    <property type="project" value="InterPro"/>
</dbReference>
<evidence type="ECO:0000256" key="4">
    <source>
        <dbReference type="SAM" id="Phobius"/>
    </source>
</evidence>
<dbReference type="InterPro" id="IPR002938">
    <property type="entry name" value="FAD-bd"/>
</dbReference>
<reference evidence="6" key="1">
    <citation type="journal article" date="2020" name="New Phytol.">
        <title>Comparative genomics reveals dynamic genome evolution in host specialist ectomycorrhizal fungi.</title>
        <authorList>
            <person name="Lofgren L.A."/>
            <person name="Nguyen N.H."/>
            <person name="Vilgalys R."/>
            <person name="Ruytinx J."/>
            <person name="Liao H.L."/>
            <person name="Branco S."/>
            <person name="Kuo A."/>
            <person name="LaButti K."/>
            <person name="Lipzen A."/>
            <person name="Andreopoulos W."/>
            <person name="Pangilinan J."/>
            <person name="Riley R."/>
            <person name="Hundley H."/>
            <person name="Na H."/>
            <person name="Barry K."/>
            <person name="Grigoriev I.V."/>
            <person name="Stajich J.E."/>
            <person name="Kennedy P.G."/>
        </authorList>
    </citation>
    <scope>NUCLEOTIDE SEQUENCE</scope>
    <source>
        <strain evidence="6">FC423</strain>
    </source>
</reference>
<evidence type="ECO:0000256" key="1">
    <source>
        <dbReference type="ARBA" id="ARBA00022630"/>
    </source>
</evidence>
<dbReference type="GeneID" id="64705455"/>
<name>A0A9P7EQL9_9AGAM</name>
<organism evidence="6 7">
    <name type="scientific">Suillus discolor</name>
    <dbReference type="NCBI Taxonomy" id="1912936"/>
    <lineage>
        <taxon>Eukaryota</taxon>
        <taxon>Fungi</taxon>
        <taxon>Dikarya</taxon>
        <taxon>Basidiomycota</taxon>
        <taxon>Agaricomycotina</taxon>
        <taxon>Agaricomycetes</taxon>
        <taxon>Agaricomycetidae</taxon>
        <taxon>Boletales</taxon>
        <taxon>Suillineae</taxon>
        <taxon>Suillaceae</taxon>
        <taxon>Suillus</taxon>
    </lineage>
</organism>
<dbReference type="Proteomes" id="UP000823399">
    <property type="component" value="Unassembled WGS sequence"/>
</dbReference>
<protein>
    <recommendedName>
        <fullName evidence="5">FAD-binding domain-containing protein</fullName>
    </recommendedName>
</protein>
<dbReference type="OrthoDB" id="10016252at2759"/>
<evidence type="ECO:0000259" key="5">
    <source>
        <dbReference type="Pfam" id="PF01494"/>
    </source>
</evidence>
<evidence type="ECO:0000313" key="7">
    <source>
        <dbReference type="Proteomes" id="UP000823399"/>
    </source>
</evidence>
<keyword evidence="4" id="KW-0812">Transmembrane</keyword>
<feature type="domain" description="FAD-binding" evidence="5">
    <location>
        <begin position="7"/>
        <end position="49"/>
    </location>
</feature>
<proteinExistence type="predicted"/>
<dbReference type="InterPro" id="IPR036188">
    <property type="entry name" value="FAD/NAD-bd_sf"/>
</dbReference>
<comment type="caution">
    <text evidence="6">The sequence shown here is derived from an EMBL/GenBank/DDBJ whole genome shotgun (WGS) entry which is preliminary data.</text>
</comment>
<gene>
    <name evidence="6" type="ORF">F5147DRAFT_797210</name>
</gene>
<dbReference type="Gene3D" id="3.50.50.60">
    <property type="entry name" value="FAD/NAD(P)-binding domain"/>
    <property type="match status" value="1"/>
</dbReference>
<feature type="transmembrane region" description="Helical" evidence="4">
    <location>
        <begin position="6"/>
        <end position="26"/>
    </location>
</feature>
<evidence type="ECO:0000256" key="3">
    <source>
        <dbReference type="ARBA" id="ARBA00023002"/>
    </source>
</evidence>
<dbReference type="RefSeq" id="XP_041284525.1">
    <property type="nucleotide sequence ID" value="XM_041443196.1"/>
</dbReference>
<keyword evidence="2" id="KW-0274">FAD</keyword>
<keyword evidence="1" id="KW-0285">Flavoprotein</keyword>
<keyword evidence="4" id="KW-1133">Transmembrane helix</keyword>
<dbReference type="AlphaFoldDB" id="A0A9P7EQL9"/>
<sequence>MSLPKNTTVLIVGTGPAGLIAALALVHNRCYDIIIVDTVGEGSNSSRSSPYTLCNHRESINVADELLS</sequence>